<evidence type="ECO:0000256" key="1">
    <source>
        <dbReference type="SAM" id="Phobius"/>
    </source>
</evidence>
<accession>A0ABS1TAC2</accession>
<dbReference type="Gene3D" id="2.30.42.10">
    <property type="match status" value="1"/>
</dbReference>
<protein>
    <submittedName>
        <fullName evidence="3">PDZ domain-containing protein</fullName>
    </submittedName>
</protein>
<dbReference type="InterPro" id="IPR036034">
    <property type="entry name" value="PDZ_sf"/>
</dbReference>
<feature type="transmembrane region" description="Helical" evidence="1">
    <location>
        <begin position="236"/>
        <end position="257"/>
    </location>
</feature>
<dbReference type="SMART" id="SM00228">
    <property type="entry name" value="PDZ"/>
    <property type="match status" value="1"/>
</dbReference>
<evidence type="ECO:0000313" key="3">
    <source>
        <dbReference type="EMBL" id="MBL4936303.1"/>
    </source>
</evidence>
<name>A0ABS1TAC2_9CLOT</name>
<feature type="transmembrane region" description="Helical" evidence="1">
    <location>
        <begin position="12"/>
        <end position="32"/>
    </location>
</feature>
<dbReference type="InterPro" id="IPR001478">
    <property type="entry name" value="PDZ"/>
</dbReference>
<dbReference type="EMBL" id="JAESWC010000004">
    <property type="protein sequence ID" value="MBL4936303.1"/>
    <property type="molecule type" value="Genomic_DNA"/>
</dbReference>
<feature type="transmembrane region" description="Helical" evidence="1">
    <location>
        <begin position="86"/>
        <end position="101"/>
    </location>
</feature>
<dbReference type="InterPro" id="IPR041489">
    <property type="entry name" value="PDZ_6"/>
</dbReference>
<sequence length="445" mass="49367">MNILLSTLRAIAYTLTDPMLAFMLVILAVILYRQNKKTTIMQRMIIGDSLNSALELTLSQIVIGIFAGAFASVILTFLGVAFDNDSAIYLIFLISIFFMFWKPKFICFAYSGAVLGFISLFLELISKVYAGVRFNFLGNTINLSDINILKIDIGALMTMVAVLHFVEGLLVMIDGKKGSIPVFTNRDDKIIGGFALRRSWVMPIALFFIVSNASSIGMTENIATPNWWPVLKNSSLIGMVKDAAVTIFAYYGVIGYNSVTFTKNKEQKVVSSGVGLLAYSAILFAVSQLAHLGYFYKLFVVVFAPVAHELMLSAQRYLEVKGTPKYLSTEEGIMVLEVAPNSPAKEMGIRSGDLIVEVNSRKVENEQDIFSAAKEALNFISFKLKRGVGNLKEVSTNKLSSDKRLGLVLVPKNVPGDDKVVRYDDNKFKEMLDKMKNKNDDDNEM</sequence>
<dbReference type="SUPFAM" id="SSF50156">
    <property type="entry name" value="PDZ domain-like"/>
    <property type="match status" value="1"/>
</dbReference>
<proteinExistence type="predicted"/>
<organism evidence="3 4">
    <name type="scientific">Clostridium rhizosphaerae</name>
    <dbReference type="NCBI Taxonomy" id="2803861"/>
    <lineage>
        <taxon>Bacteria</taxon>
        <taxon>Bacillati</taxon>
        <taxon>Bacillota</taxon>
        <taxon>Clostridia</taxon>
        <taxon>Eubacteriales</taxon>
        <taxon>Clostridiaceae</taxon>
        <taxon>Clostridium</taxon>
    </lineage>
</organism>
<feature type="transmembrane region" description="Helical" evidence="1">
    <location>
        <begin position="108"/>
        <end position="130"/>
    </location>
</feature>
<evidence type="ECO:0000313" key="4">
    <source>
        <dbReference type="Proteomes" id="UP000632377"/>
    </source>
</evidence>
<comment type="caution">
    <text evidence="3">The sequence shown here is derived from an EMBL/GenBank/DDBJ whole genome shotgun (WGS) entry which is preliminary data.</text>
</comment>
<feature type="transmembrane region" description="Helical" evidence="1">
    <location>
        <begin position="53"/>
        <end position="80"/>
    </location>
</feature>
<reference evidence="3 4" key="1">
    <citation type="submission" date="2021-01" db="EMBL/GenBank/DDBJ databases">
        <title>Genome public.</title>
        <authorList>
            <person name="Liu C."/>
            <person name="Sun Q."/>
        </authorList>
    </citation>
    <scope>NUCLEOTIDE SEQUENCE [LARGE SCALE GENOMIC DNA]</scope>
    <source>
        <strain evidence="3 4">YIM B02515</strain>
    </source>
</reference>
<dbReference type="RefSeq" id="WP_202749023.1">
    <property type="nucleotide sequence ID" value="NZ_JAESWC010000004.1"/>
</dbReference>
<dbReference type="Pfam" id="PF17820">
    <property type="entry name" value="PDZ_6"/>
    <property type="match status" value="1"/>
</dbReference>
<keyword evidence="1" id="KW-1133">Transmembrane helix</keyword>
<evidence type="ECO:0000259" key="2">
    <source>
        <dbReference type="PROSITE" id="PS50106"/>
    </source>
</evidence>
<dbReference type="PROSITE" id="PS50106">
    <property type="entry name" value="PDZ"/>
    <property type="match status" value="1"/>
</dbReference>
<gene>
    <name evidence="3" type="ORF">JK636_11080</name>
</gene>
<feature type="transmembrane region" description="Helical" evidence="1">
    <location>
        <begin position="194"/>
        <end position="216"/>
    </location>
</feature>
<keyword evidence="4" id="KW-1185">Reference proteome</keyword>
<feature type="domain" description="PDZ" evidence="2">
    <location>
        <begin position="318"/>
        <end position="388"/>
    </location>
</feature>
<feature type="transmembrane region" description="Helical" evidence="1">
    <location>
        <begin position="269"/>
        <end position="288"/>
    </location>
</feature>
<keyword evidence="1" id="KW-0812">Transmembrane</keyword>
<feature type="transmembrane region" description="Helical" evidence="1">
    <location>
        <begin position="153"/>
        <end position="173"/>
    </location>
</feature>
<dbReference type="Proteomes" id="UP000632377">
    <property type="component" value="Unassembled WGS sequence"/>
</dbReference>
<keyword evidence="1" id="KW-0472">Membrane</keyword>